<evidence type="ECO:0000313" key="1">
    <source>
        <dbReference type="EMBL" id="GHE06634.1"/>
    </source>
</evidence>
<dbReference type="EMBL" id="BNAB01000056">
    <property type="protein sequence ID" value="GHE06634.1"/>
    <property type="molecule type" value="Genomic_DNA"/>
</dbReference>
<dbReference type="RefSeq" id="WP_244521084.1">
    <property type="nucleotide sequence ID" value="NZ_BNAB01000056.1"/>
</dbReference>
<proteinExistence type="predicted"/>
<dbReference type="AlphaFoldDB" id="A0AAN4UVB5"/>
<evidence type="ECO:0000313" key="2">
    <source>
        <dbReference type="Proteomes" id="UP000634647"/>
    </source>
</evidence>
<gene>
    <name evidence="1" type="ORF">GCM10008024_41410</name>
</gene>
<protein>
    <submittedName>
        <fullName evidence="1">Uncharacterized protein</fullName>
    </submittedName>
</protein>
<sequence>MTAADRAVAEQNKEPITDIIRNGASASAKGATEYFTGMVRIDTPFRAEQPARTGGAITELVNGSPVTWLEQVGDEDYLSGKA</sequence>
<reference evidence="1" key="2">
    <citation type="submission" date="2023-06" db="EMBL/GenBank/DDBJ databases">
        <authorList>
            <person name="Sun Q."/>
            <person name="Zhou Y."/>
        </authorList>
    </citation>
    <scope>NUCLEOTIDE SEQUENCE</scope>
    <source>
        <strain evidence="1">CGMCC 1.10859</strain>
    </source>
</reference>
<organism evidence="1 2">
    <name type="scientific">Allgaiera indica</name>
    <dbReference type="NCBI Taxonomy" id="765699"/>
    <lineage>
        <taxon>Bacteria</taxon>
        <taxon>Pseudomonadati</taxon>
        <taxon>Pseudomonadota</taxon>
        <taxon>Alphaproteobacteria</taxon>
        <taxon>Rhodobacterales</taxon>
        <taxon>Paracoccaceae</taxon>
        <taxon>Allgaiera</taxon>
    </lineage>
</organism>
<comment type="caution">
    <text evidence="1">The sequence shown here is derived from an EMBL/GenBank/DDBJ whole genome shotgun (WGS) entry which is preliminary data.</text>
</comment>
<reference evidence="1" key="1">
    <citation type="journal article" date="2014" name="Int. J. Syst. Evol. Microbiol.">
        <title>Complete genome sequence of Corynebacterium casei LMG S-19264T (=DSM 44701T), isolated from a smear-ripened cheese.</title>
        <authorList>
            <consortium name="US DOE Joint Genome Institute (JGI-PGF)"/>
            <person name="Walter F."/>
            <person name="Albersmeier A."/>
            <person name="Kalinowski J."/>
            <person name="Ruckert C."/>
        </authorList>
    </citation>
    <scope>NUCLEOTIDE SEQUENCE</scope>
    <source>
        <strain evidence="1">CGMCC 1.10859</strain>
    </source>
</reference>
<accession>A0AAN4UVB5</accession>
<dbReference type="Proteomes" id="UP000634647">
    <property type="component" value="Unassembled WGS sequence"/>
</dbReference>
<name>A0AAN4UVB5_9RHOB</name>